<sequence>MKSRRLKIIIGFIIILGGGYTMATLWKNAAGAIPEGLSDARIQGALISESIVSLSAKSVSDLNTINQLDKAGKYTEALSLTTDVIKQGQEIRDKAVALSDQIGTMTKSLSGVSSLEARQALLDSITSRLALVSRLINYSGYLGQLLDVLRDHFAGVSSRNGDVAHLVDQINSEVSAINSFNAQATQAMEKFDKILGE</sequence>
<proteinExistence type="predicted"/>
<organism evidence="1 2">
    <name type="scientific">Candidatus Ryanbacteria bacterium RIFCSPLOWO2_01_FULL_48_26</name>
    <dbReference type="NCBI Taxonomy" id="1802126"/>
    <lineage>
        <taxon>Bacteria</taxon>
        <taxon>Candidatus Ryaniibacteriota</taxon>
    </lineage>
</organism>
<evidence type="ECO:0000313" key="1">
    <source>
        <dbReference type="EMBL" id="OGZ53566.1"/>
    </source>
</evidence>
<dbReference type="AlphaFoldDB" id="A0A1G2GTQ8"/>
<evidence type="ECO:0008006" key="3">
    <source>
        <dbReference type="Google" id="ProtNLM"/>
    </source>
</evidence>
<comment type="caution">
    <text evidence="1">The sequence shown here is derived from an EMBL/GenBank/DDBJ whole genome shotgun (WGS) entry which is preliminary data.</text>
</comment>
<dbReference type="EMBL" id="MHNW01000015">
    <property type="protein sequence ID" value="OGZ53566.1"/>
    <property type="molecule type" value="Genomic_DNA"/>
</dbReference>
<accession>A0A1G2GTQ8</accession>
<dbReference type="Proteomes" id="UP000179106">
    <property type="component" value="Unassembled WGS sequence"/>
</dbReference>
<name>A0A1G2GTQ8_9BACT</name>
<gene>
    <name evidence="1" type="ORF">A3B25_00485</name>
</gene>
<evidence type="ECO:0000313" key="2">
    <source>
        <dbReference type="Proteomes" id="UP000179106"/>
    </source>
</evidence>
<protein>
    <recommendedName>
        <fullName evidence="3">DUF5667 domain-containing protein</fullName>
    </recommendedName>
</protein>
<reference evidence="1 2" key="1">
    <citation type="journal article" date="2016" name="Nat. Commun.">
        <title>Thousands of microbial genomes shed light on interconnected biogeochemical processes in an aquifer system.</title>
        <authorList>
            <person name="Anantharaman K."/>
            <person name="Brown C.T."/>
            <person name="Hug L.A."/>
            <person name="Sharon I."/>
            <person name="Castelle C.J."/>
            <person name="Probst A.J."/>
            <person name="Thomas B.C."/>
            <person name="Singh A."/>
            <person name="Wilkins M.J."/>
            <person name="Karaoz U."/>
            <person name="Brodie E.L."/>
            <person name="Williams K.H."/>
            <person name="Hubbard S.S."/>
            <person name="Banfield J.F."/>
        </authorList>
    </citation>
    <scope>NUCLEOTIDE SEQUENCE [LARGE SCALE GENOMIC DNA]</scope>
</reference>